<sequence>MIAPTFRLRRKQSLRCERHDGDGHPLRQGLTTFALGNKNRKDLTLRHDVKECANPA</sequence>
<reference evidence="2" key="1">
    <citation type="journal article" date="2012" name="Science">
        <title>The Paleozoic origin of enzymatic lignin decomposition reconstructed from 31 fungal genomes.</title>
        <authorList>
            <person name="Floudas D."/>
            <person name="Binder M."/>
            <person name="Riley R."/>
            <person name="Barry K."/>
            <person name="Blanchette R.A."/>
            <person name="Henrissat B."/>
            <person name="Martinez A.T."/>
            <person name="Otillar R."/>
            <person name="Spatafora J.W."/>
            <person name="Yadav J.S."/>
            <person name="Aerts A."/>
            <person name="Benoit I."/>
            <person name="Boyd A."/>
            <person name="Carlson A."/>
            <person name="Copeland A."/>
            <person name="Coutinho P.M."/>
            <person name="de Vries R.P."/>
            <person name="Ferreira P."/>
            <person name="Findley K."/>
            <person name="Foster B."/>
            <person name="Gaskell J."/>
            <person name="Glotzer D."/>
            <person name="Gorecki P."/>
            <person name="Heitman J."/>
            <person name="Hesse C."/>
            <person name="Hori C."/>
            <person name="Igarashi K."/>
            <person name="Jurgens J.A."/>
            <person name="Kallen N."/>
            <person name="Kersten P."/>
            <person name="Kohler A."/>
            <person name="Kuees U."/>
            <person name="Kumar T.K.A."/>
            <person name="Kuo A."/>
            <person name="LaButti K."/>
            <person name="Larrondo L.F."/>
            <person name="Lindquist E."/>
            <person name="Ling A."/>
            <person name="Lombard V."/>
            <person name="Lucas S."/>
            <person name="Lundell T."/>
            <person name="Martin R."/>
            <person name="McLaughlin D.J."/>
            <person name="Morgenstern I."/>
            <person name="Morin E."/>
            <person name="Murat C."/>
            <person name="Nagy L.G."/>
            <person name="Nolan M."/>
            <person name="Ohm R.A."/>
            <person name="Patyshakuliyeva A."/>
            <person name="Rokas A."/>
            <person name="Ruiz-Duenas F.J."/>
            <person name="Sabat G."/>
            <person name="Salamov A."/>
            <person name="Samejima M."/>
            <person name="Schmutz J."/>
            <person name="Slot J.C."/>
            <person name="St John F."/>
            <person name="Stenlid J."/>
            <person name="Sun H."/>
            <person name="Sun S."/>
            <person name="Syed K."/>
            <person name="Tsang A."/>
            <person name="Wiebenga A."/>
            <person name="Young D."/>
            <person name="Pisabarro A."/>
            <person name="Eastwood D.C."/>
            <person name="Martin F."/>
            <person name="Cullen D."/>
            <person name="Grigoriev I.V."/>
            <person name="Hibbett D.S."/>
        </authorList>
    </citation>
    <scope>NUCLEOTIDE SEQUENCE [LARGE SCALE GENOMIC DNA]</scope>
    <source>
        <strain evidence="2">RWD-64-598 SS2</strain>
    </source>
</reference>
<keyword evidence="2" id="KW-1185">Reference proteome</keyword>
<dbReference type="Proteomes" id="UP000053558">
    <property type="component" value="Unassembled WGS sequence"/>
</dbReference>
<gene>
    <name evidence="1" type="ORF">CONPUDRAFT_83330</name>
</gene>
<dbReference type="RefSeq" id="XP_007770697.1">
    <property type="nucleotide sequence ID" value="XM_007772507.1"/>
</dbReference>
<evidence type="ECO:0000313" key="2">
    <source>
        <dbReference type="Proteomes" id="UP000053558"/>
    </source>
</evidence>
<accession>A0A5M3MIY8</accession>
<evidence type="ECO:0000313" key="1">
    <source>
        <dbReference type="EMBL" id="EIW78947.1"/>
    </source>
</evidence>
<name>A0A5M3MIY8_CONPW</name>
<organism evidence="1 2">
    <name type="scientific">Coniophora puteana (strain RWD-64-598)</name>
    <name type="common">Brown rot fungus</name>
    <dbReference type="NCBI Taxonomy" id="741705"/>
    <lineage>
        <taxon>Eukaryota</taxon>
        <taxon>Fungi</taxon>
        <taxon>Dikarya</taxon>
        <taxon>Basidiomycota</taxon>
        <taxon>Agaricomycotina</taxon>
        <taxon>Agaricomycetes</taxon>
        <taxon>Agaricomycetidae</taxon>
        <taxon>Boletales</taxon>
        <taxon>Coniophorineae</taxon>
        <taxon>Coniophoraceae</taxon>
        <taxon>Coniophora</taxon>
    </lineage>
</organism>
<dbReference type="KEGG" id="cput:CONPUDRAFT_83330"/>
<dbReference type="GeneID" id="19210576"/>
<proteinExistence type="predicted"/>
<comment type="caution">
    <text evidence="1">The sequence shown here is derived from an EMBL/GenBank/DDBJ whole genome shotgun (WGS) entry which is preliminary data.</text>
</comment>
<dbReference type="AlphaFoldDB" id="A0A5M3MIY8"/>
<protein>
    <submittedName>
        <fullName evidence="1">Uncharacterized protein</fullName>
    </submittedName>
</protein>
<dbReference type="EMBL" id="JH711581">
    <property type="protein sequence ID" value="EIW78947.1"/>
    <property type="molecule type" value="Genomic_DNA"/>
</dbReference>